<dbReference type="EMBL" id="VLLB01000001">
    <property type="protein sequence ID" value="TWI69156.1"/>
    <property type="molecule type" value="Genomic_DNA"/>
</dbReference>
<evidence type="ECO:0000256" key="16">
    <source>
        <dbReference type="PIRSR" id="PIRSR603187-2"/>
    </source>
</evidence>
<dbReference type="InterPro" id="IPR003187">
    <property type="entry name" value="PLipase_A1"/>
</dbReference>
<comment type="function">
    <text evidence="17">Hydrolysis of phosphatidylcholine with phospholipase A2 (EC 3.1.1.4) and phospholipase A1 (EC 3.1.1.32) activities.</text>
</comment>
<sequence length="358" mass="39434">MKFRLAPCLSALLAISPCAVLAQNTPPTMEQDLAKCALLGDPTQRLGCYDVLGNRPAPDATSATAATDSKDQQQGAFPGGPVAKPVDSAAAAGGEQIVSRQIPLWELDQDSKRGVFNLRPHRDNYLLLANYSNSTNEAPFEDVTPGGLKSKHVELAYQLSFKMKMLESIANSPVDLWFGYTQQSFWQAYNRSESSPFRETNYQPEIMAITPIGKNLAGIDFRYAGIGVVHQSNGQSGTRSRSWNRVYGELGAEYGKLAVTARAWKRLDNDKSDNDNLDITDFMGHGDVRVTYRDDGTEYSLLARRNLHTDHGALQLGYAFPLRANLKGYLQFFSGYGQSLIDYNYSQISLGGGFTVDF</sequence>
<comment type="subunit">
    <text evidence="4 17">Homodimer; dimerization is reversible, and the dimeric form is the active one.</text>
</comment>
<evidence type="ECO:0000313" key="19">
    <source>
        <dbReference type="EMBL" id="TWI69156.1"/>
    </source>
</evidence>
<evidence type="ECO:0000256" key="8">
    <source>
        <dbReference type="ARBA" id="ARBA00022729"/>
    </source>
</evidence>
<dbReference type="PANTHER" id="PTHR40457:SF1">
    <property type="entry name" value="PHOSPHOLIPASE A1"/>
    <property type="match status" value="1"/>
</dbReference>
<dbReference type="PRINTS" id="PR01486">
    <property type="entry name" value="PHPHLIPASEA1"/>
</dbReference>
<comment type="catalytic activity">
    <reaction evidence="2 17">
        <text>a 1,2-diacyl-sn-glycero-3-phosphocholine + H2O = a 1-acyl-sn-glycero-3-phosphocholine + a fatty acid + H(+)</text>
        <dbReference type="Rhea" id="RHEA:15801"/>
        <dbReference type="ChEBI" id="CHEBI:15377"/>
        <dbReference type="ChEBI" id="CHEBI:15378"/>
        <dbReference type="ChEBI" id="CHEBI:28868"/>
        <dbReference type="ChEBI" id="CHEBI:57643"/>
        <dbReference type="ChEBI" id="CHEBI:58168"/>
        <dbReference type="EC" id="3.1.1.4"/>
    </reaction>
</comment>
<gene>
    <name evidence="19" type="ORF">IP91_00222</name>
</gene>
<dbReference type="OrthoDB" id="188433at2"/>
<protein>
    <recommendedName>
        <fullName evidence="17">Phospholipase A1</fullName>
        <ecNumber evidence="17">3.1.1.32</ecNumber>
        <ecNumber evidence="17">3.1.1.4</ecNumber>
    </recommendedName>
    <alternativeName>
        <fullName evidence="17">Phosphatidylcholine 1-acylhydrolase</fullName>
    </alternativeName>
</protein>
<comment type="cofactor">
    <cofactor evidence="17">
        <name>Ca(2+)</name>
        <dbReference type="ChEBI" id="CHEBI:29108"/>
    </cofactor>
    <text evidence="17">Binds 1 Ca(2+) ion per monomer. In the dimeric form the Ca(2+) is bound by different amino acids with binding of each Ca(2+) shared with ligands coming from each monomer. The Ca(2+) ion may have a role in catalysis.</text>
</comment>
<dbReference type="GO" id="GO:0008970">
    <property type="term" value="F:phospholipase A1 activity"/>
    <property type="evidence" value="ECO:0007669"/>
    <property type="project" value="UniProtKB-EC"/>
</dbReference>
<evidence type="ECO:0000256" key="4">
    <source>
        <dbReference type="ARBA" id="ARBA00011702"/>
    </source>
</evidence>
<feature type="active site" description="Proton acceptor" evidence="15">
    <location>
        <position position="230"/>
    </location>
</feature>
<evidence type="ECO:0000256" key="14">
    <source>
        <dbReference type="ARBA" id="ARBA00023237"/>
    </source>
</evidence>
<evidence type="ECO:0000256" key="17">
    <source>
        <dbReference type="RuleBase" id="RU366027"/>
    </source>
</evidence>
<keyword evidence="5" id="KW-1134">Transmembrane beta strand</keyword>
<evidence type="ECO:0000256" key="15">
    <source>
        <dbReference type="PIRSR" id="PIRSR603187-1"/>
    </source>
</evidence>
<dbReference type="GO" id="GO:0004623">
    <property type="term" value="F:phospholipase A2 activity"/>
    <property type="evidence" value="ECO:0007669"/>
    <property type="project" value="UniProtKB-EC"/>
</dbReference>
<evidence type="ECO:0000256" key="13">
    <source>
        <dbReference type="ARBA" id="ARBA00023136"/>
    </source>
</evidence>
<dbReference type="GO" id="GO:0009279">
    <property type="term" value="C:cell outer membrane"/>
    <property type="evidence" value="ECO:0007669"/>
    <property type="project" value="UniProtKB-SubCell"/>
</dbReference>
<dbReference type="Gene3D" id="2.40.230.10">
    <property type="entry name" value="Phospholipase A1"/>
    <property type="match status" value="1"/>
</dbReference>
<feature type="active site" description="Nucleophile" evidence="15">
    <location>
        <position position="232"/>
    </location>
</feature>
<dbReference type="Pfam" id="PF02253">
    <property type="entry name" value="PLA1"/>
    <property type="match status" value="1"/>
</dbReference>
<dbReference type="Proteomes" id="UP000318431">
    <property type="component" value="Unassembled WGS sequence"/>
</dbReference>
<feature type="chain" id="PRO_5022272267" description="Phospholipase A1" evidence="17">
    <location>
        <begin position="23"/>
        <end position="358"/>
    </location>
</feature>
<keyword evidence="14 17" id="KW-0998">Cell outer membrane</keyword>
<dbReference type="EC" id="3.1.1.4" evidence="17"/>
<evidence type="ECO:0000256" key="12">
    <source>
        <dbReference type="ARBA" id="ARBA00023098"/>
    </source>
</evidence>
<dbReference type="AlphaFoldDB" id="A0A562RL39"/>
<evidence type="ECO:0000256" key="10">
    <source>
        <dbReference type="ARBA" id="ARBA00022837"/>
    </source>
</evidence>
<accession>A0A562RL39</accession>
<comment type="subcellular location">
    <subcellularLocation>
        <location evidence="17">Cell outer membrane</location>
        <topology evidence="17">Multi-pass membrane protein</topology>
    </subcellularLocation>
    <text evidence="17">One of the very few enzymes located there.</text>
</comment>
<evidence type="ECO:0000256" key="7">
    <source>
        <dbReference type="ARBA" id="ARBA00022723"/>
    </source>
</evidence>
<keyword evidence="7 16" id="KW-0479">Metal-binding</keyword>
<feature type="region of interest" description="Disordered" evidence="18">
    <location>
        <begin position="59"/>
        <end position="90"/>
    </location>
</feature>
<keyword evidence="20" id="KW-1185">Reference proteome</keyword>
<dbReference type="InterPro" id="IPR036541">
    <property type="entry name" value="PLipase_A1_sf"/>
</dbReference>
<feature type="binding site" description="in dimeric form" evidence="16">
    <location>
        <position position="275"/>
    </location>
    <ligand>
        <name>Ca(2+)</name>
        <dbReference type="ChEBI" id="CHEBI:29108"/>
        <label>1</label>
    </ligand>
</feature>
<dbReference type="RefSeq" id="WP_145646918.1">
    <property type="nucleotide sequence ID" value="NZ_VLLB01000001.1"/>
</dbReference>
<dbReference type="SUPFAM" id="SSF56931">
    <property type="entry name" value="Outer membrane phospholipase A (OMPLA)"/>
    <property type="match status" value="1"/>
</dbReference>
<evidence type="ECO:0000256" key="6">
    <source>
        <dbReference type="ARBA" id="ARBA00022692"/>
    </source>
</evidence>
<comment type="catalytic activity">
    <reaction evidence="1 17">
        <text>a 1,2-diacyl-sn-glycero-3-phosphocholine + H2O = a 2-acyl-sn-glycero-3-phosphocholine + a fatty acid + H(+)</text>
        <dbReference type="Rhea" id="RHEA:18689"/>
        <dbReference type="ChEBI" id="CHEBI:15377"/>
        <dbReference type="ChEBI" id="CHEBI:15378"/>
        <dbReference type="ChEBI" id="CHEBI:28868"/>
        <dbReference type="ChEBI" id="CHEBI:57643"/>
        <dbReference type="ChEBI" id="CHEBI:57875"/>
        <dbReference type="EC" id="3.1.1.32"/>
    </reaction>
</comment>
<keyword evidence="6" id="KW-0812">Transmembrane</keyword>
<evidence type="ECO:0000256" key="5">
    <source>
        <dbReference type="ARBA" id="ARBA00022452"/>
    </source>
</evidence>
<evidence type="ECO:0000256" key="1">
    <source>
        <dbReference type="ARBA" id="ARBA00000111"/>
    </source>
</evidence>
<feature type="binding site" description="in dimeric form" evidence="16">
    <location>
        <position position="240"/>
    </location>
    <ligand>
        <name>Ca(2+)</name>
        <dbReference type="ChEBI" id="CHEBI:29108"/>
        <label>1</label>
    </ligand>
</feature>
<evidence type="ECO:0000256" key="18">
    <source>
        <dbReference type="SAM" id="MobiDB-lite"/>
    </source>
</evidence>
<keyword evidence="8 17" id="KW-0732">Signal</keyword>
<comment type="caution">
    <text evidence="19">The sequence shown here is derived from an EMBL/GenBank/DDBJ whole genome shotgun (WGS) entry which is preliminary data.</text>
</comment>
<keyword evidence="13" id="KW-0472">Membrane</keyword>
<dbReference type="CDD" id="cd00541">
    <property type="entry name" value="OMPLA"/>
    <property type="match status" value="1"/>
</dbReference>
<feature type="binding site" description="in dimeric form" evidence="16">
    <location>
        <position position="194"/>
    </location>
    <ligand>
        <name>Ca(2+)</name>
        <dbReference type="ChEBI" id="CHEBI:29108"/>
        <label>1</label>
    </ligand>
</feature>
<feature type="signal peptide" evidence="17">
    <location>
        <begin position="1"/>
        <end position="22"/>
    </location>
</feature>
<evidence type="ECO:0000256" key="11">
    <source>
        <dbReference type="ARBA" id="ARBA00022963"/>
    </source>
</evidence>
<keyword evidence="9 17" id="KW-0378">Hydrolase</keyword>
<reference evidence="19 20" key="1">
    <citation type="journal article" date="2015" name="Stand. Genomic Sci.">
        <title>Genomic Encyclopedia of Bacterial and Archaeal Type Strains, Phase III: the genomes of soil and plant-associated and newly described type strains.</title>
        <authorList>
            <person name="Whitman W.B."/>
            <person name="Woyke T."/>
            <person name="Klenk H.P."/>
            <person name="Zhou Y."/>
            <person name="Lilburn T.G."/>
            <person name="Beck B.J."/>
            <person name="De Vos P."/>
            <person name="Vandamme P."/>
            <person name="Eisen J.A."/>
            <person name="Garrity G."/>
            <person name="Hugenholtz P."/>
            <person name="Kyrpides N.C."/>
        </authorList>
    </citation>
    <scope>NUCLEOTIDE SEQUENCE [LARGE SCALE GENOMIC DNA]</scope>
    <source>
        <strain evidence="19 20">CGMCC 1.10822</strain>
    </source>
</reference>
<dbReference type="GO" id="GO:0046872">
    <property type="term" value="F:metal ion binding"/>
    <property type="evidence" value="ECO:0007669"/>
    <property type="project" value="UniProtKB-KW"/>
</dbReference>
<evidence type="ECO:0000256" key="9">
    <source>
        <dbReference type="ARBA" id="ARBA00022801"/>
    </source>
</evidence>
<evidence type="ECO:0000256" key="3">
    <source>
        <dbReference type="ARBA" id="ARBA00010525"/>
    </source>
</evidence>
<dbReference type="EC" id="3.1.1.32" evidence="17"/>
<proteinExistence type="inferred from homology"/>
<evidence type="ECO:0000256" key="2">
    <source>
        <dbReference type="ARBA" id="ARBA00001604"/>
    </source>
</evidence>
<keyword evidence="10 16" id="KW-0106">Calcium</keyword>
<evidence type="ECO:0000313" key="20">
    <source>
        <dbReference type="Proteomes" id="UP000318431"/>
    </source>
</evidence>
<keyword evidence="12 17" id="KW-0443">Lipid metabolism</keyword>
<organism evidence="19 20">
    <name type="scientific">Pseudoduganella lurida</name>
    <dbReference type="NCBI Taxonomy" id="1036180"/>
    <lineage>
        <taxon>Bacteria</taxon>
        <taxon>Pseudomonadati</taxon>
        <taxon>Pseudomonadota</taxon>
        <taxon>Betaproteobacteria</taxon>
        <taxon>Burkholderiales</taxon>
        <taxon>Oxalobacteraceae</taxon>
        <taxon>Telluria group</taxon>
        <taxon>Pseudoduganella</taxon>
    </lineage>
</organism>
<name>A0A562RL39_9BURK</name>
<dbReference type="GO" id="GO:0016042">
    <property type="term" value="P:lipid catabolic process"/>
    <property type="evidence" value="ECO:0007669"/>
    <property type="project" value="UniProtKB-KW"/>
</dbReference>
<keyword evidence="11 17" id="KW-0442">Lipid degradation</keyword>
<comment type="similarity">
    <text evidence="3 17">Belongs to the phospholipase A1 family.</text>
</comment>
<dbReference type="PANTHER" id="PTHR40457">
    <property type="entry name" value="PHOSPHOLIPASE A1"/>
    <property type="match status" value="1"/>
</dbReference>